<evidence type="ECO:0000313" key="11">
    <source>
        <dbReference type="EMBL" id="GMN42737.1"/>
    </source>
</evidence>
<dbReference type="Proteomes" id="UP001187192">
    <property type="component" value="Unassembled WGS sequence"/>
</dbReference>
<dbReference type="GO" id="GO:0005794">
    <property type="term" value="C:Golgi apparatus"/>
    <property type="evidence" value="ECO:0007669"/>
    <property type="project" value="TreeGrafter"/>
</dbReference>
<organism evidence="11 12">
    <name type="scientific">Ficus carica</name>
    <name type="common">Common fig</name>
    <dbReference type="NCBI Taxonomy" id="3494"/>
    <lineage>
        <taxon>Eukaryota</taxon>
        <taxon>Viridiplantae</taxon>
        <taxon>Streptophyta</taxon>
        <taxon>Embryophyta</taxon>
        <taxon>Tracheophyta</taxon>
        <taxon>Spermatophyta</taxon>
        <taxon>Magnoliopsida</taxon>
        <taxon>eudicotyledons</taxon>
        <taxon>Gunneridae</taxon>
        <taxon>Pentapetalae</taxon>
        <taxon>rosids</taxon>
        <taxon>fabids</taxon>
        <taxon>Rosales</taxon>
        <taxon>Moraceae</taxon>
        <taxon>Ficeae</taxon>
        <taxon>Ficus</taxon>
    </lineage>
</organism>
<gene>
    <name evidence="11" type="ORF">TIFTF001_011943</name>
</gene>
<comment type="caution">
    <text evidence="10">Lacks conserved residue(s) required for the propagation of feature annotation.</text>
</comment>
<dbReference type="GO" id="GO:0097036">
    <property type="term" value="P:regulation of plasma membrane sterol distribution"/>
    <property type="evidence" value="ECO:0007669"/>
    <property type="project" value="UniProtKB-UniRule"/>
</dbReference>
<proteinExistence type="inferred from homology"/>
<keyword evidence="8 10" id="KW-0443">Lipid metabolism</keyword>
<comment type="caution">
    <text evidence="11">The sequence shown here is derived from an EMBL/GenBank/DDBJ whole genome shotgun (WGS) entry which is preliminary data.</text>
</comment>
<feature type="transmembrane region" description="Helical" evidence="10">
    <location>
        <begin position="164"/>
        <end position="184"/>
    </location>
</feature>
<evidence type="ECO:0000256" key="5">
    <source>
        <dbReference type="ARBA" id="ARBA00022824"/>
    </source>
</evidence>
<comment type="similarity">
    <text evidence="2 10">Belongs to the ARV1 family.</text>
</comment>
<dbReference type="PANTHER" id="PTHR14467:SF0">
    <property type="entry name" value="PROTEIN ARV1"/>
    <property type="match status" value="1"/>
</dbReference>
<evidence type="ECO:0000256" key="7">
    <source>
        <dbReference type="ARBA" id="ARBA00023055"/>
    </source>
</evidence>
<evidence type="ECO:0000256" key="6">
    <source>
        <dbReference type="ARBA" id="ARBA00022989"/>
    </source>
</evidence>
<comment type="subcellular location">
    <subcellularLocation>
        <location evidence="1 10">Endoplasmic reticulum membrane</location>
        <topology evidence="1 10">Multi-pass membrane protein</topology>
    </subcellularLocation>
</comment>
<dbReference type="Pfam" id="PF04161">
    <property type="entry name" value="Arv1"/>
    <property type="match status" value="1"/>
</dbReference>
<evidence type="ECO:0000256" key="3">
    <source>
        <dbReference type="ARBA" id="ARBA00022448"/>
    </source>
</evidence>
<keyword evidence="3 10" id="KW-0813">Transport</keyword>
<dbReference type="GO" id="GO:0006665">
    <property type="term" value="P:sphingolipid metabolic process"/>
    <property type="evidence" value="ECO:0007669"/>
    <property type="project" value="UniProtKB-UniRule"/>
</dbReference>
<dbReference type="EMBL" id="BTGU01000015">
    <property type="protein sequence ID" value="GMN42737.1"/>
    <property type="molecule type" value="Genomic_DNA"/>
</dbReference>
<keyword evidence="7 10" id="KW-0445">Lipid transport</keyword>
<dbReference type="AlphaFoldDB" id="A0AA87ZY44"/>
<keyword evidence="5 10" id="KW-0256">Endoplasmic reticulum</keyword>
<dbReference type="GO" id="GO:0032541">
    <property type="term" value="C:cortical endoplasmic reticulum"/>
    <property type="evidence" value="ECO:0007669"/>
    <property type="project" value="TreeGrafter"/>
</dbReference>
<keyword evidence="10" id="KW-0746">Sphingolipid metabolism</keyword>
<comment type="function">
    <text evidence="10">Regulates also the sphingolipid metabolism.</text>
</comment>
<evidence type="ECO:0000256" key="2">
    <source>
        <dbReference type="ARBA" id="ARBA00009187"/>
    </source>
</evidence>
<keyword evidence="9 10" id="KW-0472">Membrane</keyword>
<evidence type="ECO:0000256" key="10">
    <source>
        <dbReference type="RuleBase" id="RU368065"/>
    </source>
</evidence>
<accession>A0AA87ZY44</accession>
<name>A0AA87ZY44_FICCA</name>
<dbReference type="GO" id="GO:0032366">
    <property type="term" value="P:intracellular sterol transport"/>
    <property type="evidence" value="ECO:0007669"/>
    <property type="project" value="UniProtKB-UniRule"/>
</dbReference>
<evidence type="ECO:0000256" key="4">
    <source>
        <dbReference type="ARBA" id="ARBA00022692"/>
    </source>
</evidence>
<reference evidence="11" key="1">
    <citation type="submission" date="2023-07" db="EMBL/GenBank/DDBJ databases">
        <title>draft genome sequence of fig (Ficus carica).</title>
        <authorList>
            <person name="Takahashi T."/>
            <person name="Nishimura K."/>
        </authorList>
    </citation>
    <scope>NUCLEOTIDE SEQUENCE</scope>
</reference>
<comment type="function">
    <text evidence="10">Mediator of sterol homeostasis involved in sterol uptake, trafficking and distribution into membranes.</text>
</comment>
<evidence type="ECO:0000313" key="12">
    <source>
        <dbReference type="Proteomes" id="UP001187192"/>
    </source>
</evidence>
<feature type="transmembrane region" description="Helical" evidence="10">
    <location>
        <begin position="129"/>
        <end position="152"/>
    </location>
</feature>
<keyword evidence="12" id="KW-1185">Reference proteome</keyword>
<sequence length="240" mass="27585">MKYRCVECGHGMNTLFVQYSPGNIRLMKCENCKAVADKYIECEIMIIVIDLILHKPKAYRHLLYNVLDSESLNFQNLLWKFSFGFLLLDAYMCLNINNVKDRSLFICRSKEEWGLSTSIASFIWTCQKVLMDVVLGNFVFLATFLLAMRILLKTSIGSLRYKDILLAILISSYFKMCLVAMMVWQFPSSVVFIIDLYVLSSNIVALKVITESALSRCVLTCFSAHLMKFLVTQALELRTL</sequence>
<dbReference type="GO" id="GO:0005789">
    <property type="term" value="C:endoplasmic reticulum membrane"/>
    <property type="evidence" value="ECO:0007669"/>
    <property type="project" value="UniProtKB-SubCell"/>
</dbReference>
<evidence type="ECO:0000256" key="8">
    <source>
        <dbReference type="ARBA" id="ARBA00023098"/>
    </source>
</evidence>
<keyword evidence="6 10" id="KW-1133">Transmembrane helix</keyword>
<protein>
    <recommendedName>
        <fullName evidence="10">Protein ARV</fullName>
    </recommendedName>
</protein>
<evidence type="ECO:0000256" key="9">
    <source>
        <dbReference type="ARBA" id="ARBA00023136"/>
    </source>
</evidence>
<dbReference type="InterPro" id="IPR007290">
    <property type="entry name" value="Arv1"/>
</dbReference>
<evidence type="ECO:0000256" key="1">
    <source>
        <dbReference type="ARBA" id="ARBA00004477"/>
    </source>
</evidence>
<dbReference type="PANTHER" id="PTHR14467">
    <property type="entry name" value="ARV1"/>
    <property type="match status" value="1"/>
</dbReference>
<dbReference type="GO" id="GO:0016125">
    <property type="term" value="P:sterol metabolic process"/>
    <property type="evidence" value="ECO:0007669"/>
    <property type="project" value="UniProtKB-UniRule"/>
</dbReference>
<keyword evidence="4 10" id="KW-0812">Transmembrane</keyword>